<evidence type="ECO:0000313" key="5">
    <source>
        <dbReference type="EMBL" id="MBN7798496.1"/>
    </source>
</evidence>
<comment type="caution">
    <text evidence="5">The sequence shown here is derived from an EMBL/GenBank/DDBJ whole genome shotgun (WGS) entry which is preliminary data.</text>
</comment>
<evidence type="ECO:0000313" key="6">
    <source>
        <dbReference type="Proteomes" id="UP000664303"/>
    </source>
</evidence>
<dbReference type="InterPro" id="IPR036388">
    <property type="entry name" value="WH-like_DNA-bd_sf"/>
</dbReference>
<dbReference type="PRINTS" id="PR00033">
    <property type="entry name" value="HTHASNC"/>
</dbReference>
<proteinExistence type="predicted"/>
<dbReference type="CDD" id="cd00090">
    <property type="entry name" value="HTH_ARSR"/>
    <property type="match status" value="1"/>
</dbReference>
<dbReference type="PANTHER" id="PTHR30154">
    <property type="entry name" value="LEUCINE-RESPONSIVE REGULATORY PROTEIN"/>
    <property type="match status" value="1"/>
</dbReference>
<dbReference type="SUPFAM" id="SSF46785">
    <property type="entry name" value="Winged helix' DNA-binding domain"/>
    <property type="match status" value="1"/>
</dbReference>
<dbReference type="SUPFAM" id="SSF54909">
    <property type="entry name" value="Dimeric alpha+beta barrel"/>
    <property type="match status" value="1"/>
</dbReference>
<dbReference type="Pfam" id="PF01037">
    <property type="entry name" value="AsnC_trans_reg"/>
    <property type="match status" value="1"/>
</dbReference>
<dbReference type="PROSITE" id="PS00519">
    <property type="entry name" value="HTH_ASNC_1"/>
    <property type="match status" value="1"/>
</dbReference>
<keyword evidence="2" id="KW-0238">DNA-binding</keyword>
<dbReference type="InterPro" id="IPR000485">
    <property type="entry name" value="AsnC-type_HTH_dom"/>
</dbReference>
<keyword evidence="3" id="KW-0804">Transcription</keyword>
<dbReference type="SMART" id="SM00344">
    <property type="entry name" value="HTH_ASNC"/>
    <property type="match status" value="1"/>
</dbReference>
<accession>A0A939ILK9</accession>
<dbReference type="InterPro" id="IPR036390">
    <property type="entry name" value="WH_DNA-bd_sf"/>
</dbReference>
<keyword evidence="1" id="KW-0805">Transcription regulation</keyword>
<name>A0A939ILK9_9GAMM</name>
<evidence type="ECO:0000259" key="4">
    <source>
        <dbReference type="PROSITE" id="PS50956"/>
    </source>
</evidence>
<dbReference type="GO" id="GO:0043565">
    <property type="term" value="F:sequence-specific DNA binding"/>
    <property type="evidence" value="ECO:0007669"/>
    <property type="project" value="InterPro"/>
</dbReference>
<dbReference type="Gene3D" id="1.10.10.10">
    <property type="entry name" value="Winged helix-like DNA-binding domain superfamily/Winged helix DNA-binding domain"/>
    <property type="match status" value="1"/>
</dbReference>
<evidence type="ECO:0000256" key="3">
    <source>
        <dbReference type="ARBA" id="ARBA00023163"/>
    </source>
</evidence>
<evidence type="ECO:0000256" key="2">
    <source>
        <dbReference type="ARBA" id="ARBA00023125"/>
    </source>
</evidence>
<dbReference type="GO" id="GO:0005829">
    <property type="term" value="C:cytosol"/>
    <property type="evidence" value="ECO:0007669"/>
    <property type="project" value="TreeGrafter"/>
</dbReference>
<keyword evidence="6" id="KW-1185">Reference proteome</keyword>
<dbReference type="PROSITE" id="PS50956">
    <property type="entry name" value="HTH_ASNC_2"/>
    <property type="match status" value="1"/>
</dbReference>
<dbReference type="InterPro" id="IPR011991">
    <property type="entry name" value="ArsR-like_HTH"/>
</dbReference>
<dbReference type="InterPro" id="IPR011008">
    <property type="entry name" value="Dimeric_a/b-barrel"/>
</dbReference>
<dbReference type="AlphaFoldDB" id="A0A939ILK9"/>
<feature type="domain" description="HTH asnC-type" evidence="4">
    <location>
        <begin position="11"/>
        <end position="72"/>
    </location>
</feature>
<dbReference type="GO" id="GO:0043200">
    <property type="term" value="P:response to amino acid"/>
    <property type="evidence" value="ECO:0007669"/>
    <property type="project" value="TreeGrafter"/>
</dbReference>
<dbReference type="EMBL" id="JAFKCZ010000015">
    <property type="protein sequence ID" value="MBN7798496.1"/>
    <property type="molecule type" value="Genomic_DNA"/>
</dbReference>
<sequence>MYFLDNLFMELDRQDLTILRLLQRDATLSTSEIAERINMSQSPCWRRIHRLEQNGLIRRRVALLDRQSLGMEVVVFATINLTSTGRQNLMSFESEIVGHPEVVECYTMTGIWDYMLKIVTRDIRHYEDFVRNTLTASPAIRELHSHMAVTEIKNSTELPLDTQL</sequence>
<dbReference type="Gene3D" id="3.30.70.920">
    <property type="match status" value="1"/>
</dbReference>
<dbReference type="Proteomes" id="UP000664303">
    <property type="component" value="Unassembled WGS sequence"/>
</dbReference>
<dbReference type="InterPro" id="IPR019888">
    <property type="entry name" value="Tscrpt_reg_AsnC-like"/>
</dbReference>
<protein>
    <submittedName>
        <fullName evidence="5">Lrp/AsnC family transcriptional regulator</fullName>
    </submittedName>
</protein>
<organism evidence="5 6">
    <name type="scientific">Parahaliea mediterranea</name>
    <dbReference type="NCBI Taxonomy" id="651086"/>
    <lineage>
        <taxon>Bacteria</taxon>
        <taxon>Pseudomonadati</taxon>
        <taxon>Pseudomonadota</taxon>
        <taxon>Gammaproteobacteria</taxon>
        <taxon>Cellvibrionales</taxon>
        <taxon>Halieaceae</taxon>
        <taxon>Parahaliea</taxon>
    </lineage>
</organism>
<dbReference type="InterPro" id="IPR019887">
    <property type="entry name" value="Tscrpt_reg_AsnC/Lrp_C"/>
</dbReference>
<gene>
    <name evidence="5" type="ORF">JYP50_17980</name>
</gene>
<reference evidence="5" key="1">
    <citation type="submission" date="2021-02" db="EMBL/GenBank/DDBJ databases">
        <title>PHA producing bacteria isolated from coastal sediment in Guangdong, Shenzhen.</title>
        <authorList>
            <person name="Zheng W."/>
            <person name="Yu S."/>
            <person name="Huang Y."/>
        </authorList>
    </citation>
    <scope>NUCLEOTIDE SEQUENCE</scope>
    <source>
        <strain evidence="5">TN14-10</strain>
    </source>
</reference>
<dbReference type="PANTHER" id="PTHR30154:SF17">
    <property type="entry name" value="DNA-BINDING TRANSCRIPTIONAL ACTIVATOR DECR"/>
    <property type="match status" value="1"/>
</dbReference>
<evidence type="ECO:0000256" key="1">
    <source>
        <dbReference type="ARBA" id="ARBA00023015"/>
    </source>
</evidence>
<dbReference type="InterPro" id="IPR019885">
    <property type="entry name" value="Tscrpt_reg_HTH_AsnC-type_CS"/>
</dbReference>
<dbReference type="GO" id="GO:0006355">
    <property type="term" value="P:regulation of DNA-templated transcription"/>
    <property type="evidence" value="ECO:0007669"/>
    <property type="project" value="UniProtKB-ARBA"/>
</dbReference>
<dbReference type="Pfam" id="PF13412">
    <property type="entry name" value="HTH_24"/>
    <property type="match status" value="1"/>
</dbReference>